<sequence length="115" mass="13352">MAFYLKSSQIPELKTYSFTERAQIISIALSFMSVPDKFILNMSKLVVLAPIFIMVAKFEEWWMLIPMIIVGICYPLITNPIQLNLARKHLPKALRSFQAERTQQDETAEKKDEDQ</sequence>
<dbReference type="EMBL" id="JBELOE010000116">
    <property type="protein sequence ID" value="MER2491440.1"/>
    <property type="molecule type" value="Genomic_DNA"/>
</dbReference>
<comment type="caution">
    <text evidence="2">The sequence shown here is derived from an EMBL/GenBank/DDBJ whole genome shotgun (WGS) entry which is preliminary data.</text>
</comment>
<dbReference type="Pfam" id="PF19667">
    <property type="entry name" value="DUF6170"/>
    <property type="match status" value="1"/>
</dbReference>
<gene>
    <name evidence="2" type="ORF">ABS311_06050</name>
</gene>
<organism evidence="2 3">
    <name type="scientific">Catenovulum sediminis</name>
    <dbReference type="NCBI Taxonomy" id="1740262"/>
    <lineage>
        <taxon>Bacteria</taxon>
        <taxon>Pseudomonadati</taxon>
        <taxon>Pseudomonadota</taxon>
        <taxon>Gammaproteobacteria</taxon>
        <taxon>Alteromonadales</taxon>
        <taxon>Alteromonadaceae</taxon>
        <taxon>Catenovulum</taxon>
    </lineage>
</organism>
<dbReference type="InterPro" id="IPR046168">
    <property type="entry name" value="DUF6170"/>
</dbReference>
<keyword evidence="1" id="KW-0812">Transmembrane</keyword>
<proteinExistence type="predicted"/>
<keyword evidence="1" id="KW-1133">Transmembrane helix</keyword>
<evidence type="ECO:0000313" key="2">
    <source>
        <dbReference type="EMBL" id="MER2491440.1"/>
    </source>
</evidence>
<feature type="transmembrane region" description="Helical" evidence="1">
    <location>
        <begin position="38"/>
        <end position="55"/>
    </location>
</feature>
<accession>A0ABV1REU5</accession>
<evidence type="ECO:0000313" key="3">
    <source>
        <dbReference type="Proteomes" id="UP001467690"/>
    </source>
</evidence>
<name>A0ABV1REU5_9ALTE</name>
<keyword evidence="1" id="KW-0472">Membrane</keyword>
<feature type="transmembrane region" description="Helical" evidence="1">
    <location>
        <begin position="61"/>
        <end position="78"/>
    </location>
</feature>
<dbReference type="Proteomes" id="UP001467690">
    <property type="component" value="Unassembled WGS sequence"/>
</dbReference>
<reference evidence="2 3" key="1">
    <citation type="submission" date="2024-06" db="EMBL/GenBank/DDBJ databases">
        <authorList>
            <person name="Chen R.Y."/>
        </authorList>
    </citation>
    <scope>NUCLEOTIDE SEQUENCE [LARGE SCALE GENOMIC DNA]</scope>
    <source>
        <strain evidence="2 3">D2</strain>
    </source>
</reference>
<protein>
    <submittedName>
        <fullName evidence="2">DUF6170 family protein</fullName>
    </submittedName>
</protein>
<evidence type="ECO:0000256" key="1">
    <source>
        <dbReference type="SAM" id="Phobius"/>
    </source>
</evidence>
<dbReference type="RefSeq" id="WP_143871681.1">
    <property type="nucleotide sequence ID" value="NZ_CP041660.1"/>
</dbReference>
<keyword evidence="3" id="KW-1185">Reference proteome</keyword>